<sequence length="1547" mass="173383">MPFFIDFAANVVSAYIPPRNITSFFKEWYSLPPVVADLPFVDWAGNHTFHPVSYPISGNLERPLNETRDDGGVAESDSSARVLPFQMSSVVDAVGTDLTDADIGSAGLANIAGSSTSHLRVYRGSQFINEYPRVDPTTGRYSDGGSDNPNHLLGAFPTLFPYGIGGFETERDVRVPYELHAKWALDYADGRFRRHHFFIPLVFGVIRKRQISRAVTLQMTSRDFHQHRNLIAQLKASDLDLASREEAAGVPFSNSTVRAFRRTMHAASGHVPATDASLAAIRSIIWSEVVESGPPTVWVTINPSDIHSPIAQVMAGADIDLDEFDQRLGPTSTERAMNIAQDPVAGAGYCHHVFRAVLEGLFGLHGAGRGSSVNRIPGVLGMVESYVGTIEAQGRGTLHLHALVWLQHTPTPSELVAALQTPEFRDRVASYIGGTIHADIDELTDEEIRRLPKCKDISYNVPLNPASPAYDTDVIEREKVLARNVQVHVCSSACLKKKEGRYQCKRGAPFDRSDKDWVDEDGNWGPKRHASSINGYNPSVLRTTHANSDMKVVTNGPETKDTVWYLTNYETKVQHVSYNTSALIGQRFREPDMEMPEMADVERRTKLMLNRSLNMLNRYKEFGAPQMAASLTGLPDRYISHHHVPIFLESVRSALFKHYPALCPSGWNDPNSRAQLMFVNNTIELREQLLDYQCRSDALEHLSFYRFNLDTYDGLPIPEDKPLSVRGRTTQDRIPYRPPIAASRRRVLRRTGHETRPNFIGRWFPRKDREESRELYAAMILTVFRPWRDLGALKPSTSLFSEELQSFLLGADDRTLRCIANINYYHESMDRRIARRREEGMDNSDQEAVGGPNGDQLTREAQDVDVPMDEAQEHAAEICESMYRPVEYQDVVQARLARIDSKLASFAEKAVSRAYREGRAFPIRKKKAVSRFLLGVFGNPTGPMVQDGDQGRRVSEEEQARLDVWSDQLQNATREAIAGAFVDPSDSHLSLDMEQAGDNTNSAGPHIVEVNRTIEAPAARPSLEDLNEEQRLLHDIVERDLLRHINGEPAEQLLLLCMGEGGTGKSRVIQEITKTYEQHGKASWLAKTATSGVAATLIDGQTLHSWLSLSVGTPKGNEWMANSPLATHKKRKAKILPKKLLIIDECSMMTPSLLAQTSQLTDYVRSRVREGMRSLGQPFGGLSVLLCGDFHQFPPVRRGGGALYEPPRNELEVLGHAVFQQFNRAVILYKQIRVQDDEWLAFLRRLRVGGCNREDMELLGQITLSDARCVKPDFESDPWNEAVLITSRCVVRDRWNEVALERHCRNTGERFFVVPAQDIVDKQPATLFHKWAIASKVKKLKLADEVHLAKGMRAIVGMNLATEADLANGTRGTIEDVVLDPREPPLTTNAEDGRTYLHHPPSFVLFRPEKPTSLRFDGIPEGLLPITPANVRFNVNLSANSSIKVSRYQLALAPAYAFTDYKSQGQTLRAVIVDLADPPDSGCKLSPFSAYVALSRSRNRYCIRILRDFDEALFTTVPSVHLEAEDKRLESLAKDTRQEFGYLRNMA</sequence>
<comment type="caution">
    <text evidence="5">The sequence shown here is derived from an EMBL/GenBank/DDBJ whole genome shotgun (WGS) entry which is preliminary data.</text>
</comment>
<reference evidence="5" key="1">
    <citation type="submission" date="2022-07" db="EMBL/GenBank/DDBJ databases">
        <title>Genome Sequence of Leucocoprinus birnbaumii.</title>
        <authorList>
            <person name="Buettner E."/>
        </authorList>
    </citation>
    <scope>NUCLEOTIDE SEQUENCE</scope>
    <source>
        <strain evidence="5">VT141</strain>
    </source>
</reference>
<keyword evidence="1" id="KW-0234">DNA repair</keyword>
<dbReference type="PANTHER" id="PTHR47642">
    <property type="entry name" value="ATP-DEPENDENT DNA HELICASE"/>
    <property type="match status" value="1"/>
</dbReference>
<keyword evidence="1" id="KW-0233">DNA recombination</keyword>
<keyword evidence="1" id="KW-0227">DNA damage</keyword>
<evidence type="ECO:0000256" key="1">
    <source>
        <dbReference type="RuleBase" id="RU363044"/>
    </source>
</evidence>
<evidence type="ECO:0000313" key="6">
    <source>
        <dbReference type="Proteomes" id="UP001213000"/>
    </source>
</evidence>
<dbReference type="SUPFAM" id="SSF52540">
    <property type="entry name" value="P-loop containing nucleoside triphosphate hydrolases"/>
    <property type="match status" value="2"/>
</dbReference>
<keyword evidence="1" id="KW-0347">Helicase</keyword>
<dbReference type="EMBL" id="JANIEX010000817">
    <property type="protein sequence ID" value="KAJ3562910.1"/>
    <property type="molecule type" value="Genomic_DNA"/>
</dbReference>
<name>A0AAD5VRC9_9AGAR</name>
<comment type="similarity">
    <text evidence="1">Belongs to the helicase family.</text>
</comment>
<organism evidence="5 6">
    <name type="scientific">Leucocoprinus birnbaumii</name>
    <dbReference type="NCBI Taxonomy" id="56174"/>
    <lineage>
        <taxon>Eukaryota</taxon>
        <taxon>Fungi</taxon>
        <taxon>Dikarya</taxon>
        <taxon>Basidiomycota</taxon>
        <taxon>Agaricomycotina</taxon>
        <taxon>Agaricomycetes</taxon>
        <taxon>Agaricomycetidae</taxon>
        <taxon>Agaricales</taxon>
        <taxon>Agaricineae</taxon>
        <taxon>Agaricaceae</taxon>
        <taxon>Leucocoprinus</taxon>
    </lineage>
</organism>
<feature type="region of interest" description="Disordered" evidence="2">
    <location>
        <begin position="838"/>
        <end position="858"/>
    </location>
</feature>
<dbReference type="GO" id="GO:0016787">
    <property type="term" value="F:hydrolase activity"/>
    <property type="evidence" value="ECO:0007669"/>
    <property type="project" value="UniProtKB-KW"/>
</dbReference>
<proteinExistence type="inferred from homology"/>
<dbReference type="InterPro" id="IPR027417">
    <property type="entry name" value="P-loop_NTPase"/>
</dbReference>
<evidence type="ECO:0000256" key="2">
    <source>
        <dbReference type="SAM" id="MobiDB-lite"/>
    </source>
</evidence>
<protein>
    <recommendedName>
        <fullName evidence="1">ATP-dependent DNA helicase</fullName>
        <ecNumber evidence="1">5.6.2.3</ecNumber>
    </recommendedName>
</protein>
<dbReference type="Proteomes" id="UP001213000">
    <property type="component" value="Unassembled WGS sequence"/>
</dbReference>
<evidence type="ECO:0000259" key="3">
    <source>
        <dbReference type="Pfam" id="PF05970"/>
    </source>
</evidence>
<feature type="domain" description="DNA helicase Pif1-like DEAD-box helicase" evidence="3">
    <location>
        <begin position="1053"/>
        <end position="1200"/>
    </location>
</feature>
<dbReference type="Pfam" id="PF05970">
    <property type="entry name" value="PIF1"/>
    <property type="match status" value="1"/>
</dbReference>
<dbReference type="Gene3D" id="3.40.50.300">
    <property type="entry name" value="P-loop containing nucleotide triphosphate hydrolases"/>
    <property type="match status" value="1"/>
</dbReference>
<dbReference type="GO" id="GO:0006310">
    <property type="term" value="P:DNA recombination"/>
    <property type="evidence" value="ECO:0007669"/>
    <property type="project" value="UniProtKB-KW"/>
</dbReference>
<comment type="cofactor">
    <cofactor evidence="1">
        <name>Mg(2+)</name>
        <dbReference type="ChEBI" id="CHEBI:18420"/>
    </cofactor>
</comment>
<keyword evidence="1" id="KW-0067">ATP-binding</keyword>
<gene>
    <name evidence="5" type="ORF">NP233_g9282</name>
</gene>
<feature type="domain" description="Helitron helicase-like" evidence="4">
    <location>
        <begin position="180"/>
        <end position="404"/>
    </location>
</feature>
<keyword evidence="1" id="KW-0547">Nucleotide-binding</keyword>
<dbReference type="CDD" id="cd18809">
    <property type="entry name" value="SF1_C_RecD"/>
    <property type="match status" value="1"/>
</dbReference>
<dbReference type="InterPro" id="IPR051055">
    <property type="entry name" value="PIF1_helicase"/>
</dbReference>
<dbReference type="InterPro" id="IPR010285">
    <property type="entry name" value="DNA_helicase_pif1-like_DEAD"/>
</dbReference>
<dbReference type="GO" id="GO:0005524">
    <property type="term" value="F:ATP binding"/>
    <property type="evidence" value="ECO:0007669"/>
    <property type="project" value="UniProtKB-KW"/>
</dbReference>
<keyword evidence="6" id="KW-1185">Reference proteome</keyword>
<keyword evidence="1" id="KW-0378">Hydrolase</keyword>
<evidence type="ECO:0000313" key="5">
    <source>
        <dbReference type="EMBL" id="KAJ3562910.1"/>
    </source>
</evidence>
<evidence type="ECO:0000259" key="4">
    <source>
        <dbReference type="Pfam" id="PF14214"/>
    </source>
</evidence>
<dbReference type="GO" id="GO:0000723">
    <property type="term" value="P:telomere maintenance"/>
    <property type="evidence" value="ECO:0007669"/>
    <property type="project" value="InterPro"/>
</dbReference>
<dbReference type="GO" id="GO:0043139">
    <property type="term" value="F:5'-3' DNA helicase activity"/>
    <property type="evidence" value="ECO:0007669"/>
    <property type="project" value="UniProtKB-EC"/>
</dbReference>
<dbReference type="InterPro" id="IPR025476">
    <property type="entry name" value="Helitron_helicase-like"/>
</dbReference>
<dbReference type="GO" id="GO:0006281">
    <property type="term" value="P:DNA repair"/>
    <property type="evidence" value="ECO:0007669"/>
    <property type="project" value="UniProtKB-KW"/>
</dbReference>
<accession>A0AAD5VRC9</accession>
<dbReference type="Pfam" id="PF14214">
    <property type="entry name" value="Helitron_like_N"/>
    <property type="match status" value="1"/>
</dbReference>
<comment type="catalytic activity">
    <reaction evidence="1">
        <text>ATP + H2O = ADP + phosphate + H(+)</text>
        <dbReference type="Rhea" id="RHEA:13065"/>
        <dbReference type="ChEBI" id="CHEBI:15377"/>
        <dbReference type="ChEBI" id="CHEBI:15378"/>
        <dbReference type="ChEBI" id="CHEBI:30616"/>
        <dbReference type="ChEBI" id="CHEBI:43474"/>
        <dbReference type="ChEBI" id="CHEBI:456216"/>
        <dbReference type="EC" id="5.6.2.3"/>
    </reaction>
</comment>
<dbReference type="EC" id="5.6.2.3" evidence="1"/>
<dbReference type="PANTHER" id="PTHR47642:SF6">
    <property type="entry name" value="ATP-DEPENDENT DNA HELICASE"/>
    <property type="match status" value="1"/>
</dbReference>